<name>A0A4Q2AT24_9BURK</name>
<dbReference type="OrthoDB" id="9182495at2"/>
<gene>
    <name evidence="1" type="ORF">D1006_10020</name>
</gene>
<evidence type="ECO:0000313" key="2">
    <source>
        <dbReference type="Proteomes" id="UP000289650"/>
    </source>
</evidence>
<sequence>MKEVEIKLIVFSSFIGAIREGVRAIAYDYDSDLISIYVYLAREPDVEDEEVVGVAITEIMASCPQFSRQRIEIYKNREPIGRLKSYRGWVFVRCEG</sequence>
<dbReference type="RefSeq" id="WP_129513572.1">
    <property type="nucleotide sequence ID" value="NZ_QWEX01000001.1"/>
</dbReference>
<protein>
    <submittedName>
        <fullName evidence="1">Uncharacterized protein</fullName>
    </submittedName>
</protein>
<reference evidence="1 2" key="1">
    <citation type="submission" date="2018-08" db="EMBL/GenBank/DDBJ databases">
        <title>Mountain-cultivated ginseng endophyte, Burkholderia stabilis and its activity against ginseng root rot disease.</title>
        <authorList>
            <person name="Tapan Kumar M."/>
            <person name="Bae H."/>
            <person name="Shanmugam G."/>
            <person name="Jeon J."/>
        </authorList>
    </citation>
    <scope>NUCLEOTIDE SEQUENCE [LARGE SCALE GENOMIC DNA]</scope>
    <source>
        <strain evidence="1 2">EB159</strain>
    </source>
</reference>
<dbReference type="Proteomes" id="UP000289650">
    <property type="component" value="Unassembled WGS sequence"/>
</dbReference>
<dbReference type="EMBL" id="QWEX01000001">
    <property type="protein sequence ID" value="RXV72640.1"/>
    <property type="molecule type" value="Genomic_DNA"/>
</dbReference>
<accession>A0A4Q2AT24</accession>
<dbReference type="AlphaFoldDB" id="A0A4Q2AT24"/>
<dbReference type="InterPro" id="IPR058702">
    <property type="entry name" value="MafI2-like"/>
</dbReference>
<organism evidence="1 2">
    <name type="scientific">Burkholderia stabilis</name>
    <dbReference type="NCBI Taxonomy" id="95485"/>
    <lineage>
        <taxon>Bacteria</taxon>
        <taxon>Pseudomonadati</taxon>
        <taxon>Pseudomonadota</taxon>
        <taxon>Betaproteobacteria</taxon>
        <taxon>Burkholderiales</taxon>
        <taxon>Burkholderiaceae</taxon>
        <taxon>Burkholderia</taxon>
        <taxon>Burkholderia cepacia complex</taxon>
    </lineage>
</organism>
<dbReference type="Pfam" id="PF26541">
    <property type="entry name" value="MafI2"/>
    <property type="match status" value="1"/>
</dbReference>
<evidence type="ECO:0000313" key="1">
    <source>
        <dbReference type="EMBL" id="RXV72640.1"/>
    </source>
</evidence>
<comment type="caution">
    <text evidence="1">The sequence shown here is derived from an EMBL/GenBank/DDBJ whole genome shotgun (WGS) entry which is preliminary data.</text>
</comment>
<proteinExistence type="predicted"/>